<comment type="similarity">
    <text evidence="5">Belongs to the TRAFAC class myosin-kinesin ATPase superfamily. Kinesin family.</text>
</comment>
<dbReference type="EMBL" id="JAPDMZ010000122">
    <property type="protein sequence ID" value="KAK0549015.1"/>
    <property type="molecule type" value="Genomic_DNA"/>
</dbReference>
<dbReference type="PANTHER" id="PTHR47970:SF12">
    <property type="entry name" value="KINESIN FAMILY MEMBER 11"/>
    <property type="match status" value="1"/>
</dbReference>
<proteinExistence type="inferred from homology"/>
<evidence type="ECO:0000313" key="8">
    <source>
        <dbReference type="EMBL" id="KAK0549015.1"/>
    </source>
</evidence>
<dbReference type="InterPro" id="IPR001752">
    <property type="entry name" value="Kinesin_motor_dom"/>
</dbReference>
<dbReference type="PROSITE" id="PS50067">
    <property type="entry name" value="KINESIN_MOTOR_2"/>
    <property type="match status" value="1"/>
</dbReference>
<dbReference type="GO" id="GO:0090307">
    <property type="term" value="P:mitotic spindle assembly"/>
    <property type="evidence" value="ECO:0007669"/>
    <property type="project" value="TreeGrafter"/>
</dbReference>
<dbReference type="GO" id="GO:0007018">
    <property type="term" value="P:microtubule-based movement"/>
    <property type="evidence" value="ECO:0007669"/>
    <property type="project" value="InterPro"/>
</dbReference>
<evidence type="ECO:0000256" key="2">
    <source>
        <dbReference type="ARBA" id="ARBA00022490"/>
    </source>
</evidence>
<dbReference type="GO" id="GO:0051231">
    <property type="term" value="P:spindle elongation"/>
    <property type="evidence" value="ECO:0007669"/>
    <property type="project" value="TreeGrafter"/>
</dbReference>
<dbReference type="GO" id="GO:0072686">
    <property type="term" value="C:mitotic spindle"/>
    <property type="evidence" value="ECO:0007669"/>
    <property type="project" value="TreeGrafter"/>
</dbReference>
<keyword evidence="9" id="KW-1185">Reference proteome</keyword>
<feature type="region of interest" description="Disordered" evidence="6">
    <location>
        <begin position="133"/>
        <end position="154"/>
    </location>
</feature>
<organism evidence="8 9">
    <name type="scientific">Tilletia horrida</name>
    <dbReference type="NCBI Taxonomy" id="155126"/>
    <lineage>
        <taxon>Eukaryota</taxon>
        <taxon>Fungi</taxon>
        <taxon>Dikarya</taxon>
        <taxon>Basidiomycota</taxon>
        <taxon>Ustilaginomycotina</taxon>
        <taxon>Exobasidiomycetes</taxon>
        <taxon>Tilletiales</taxon>
        <taxon>Tilletiaceae</taxon>
        <taxon>Tilletia</taxon>
    </lineage>
</organism>
<evidence type="ECO:0000256" key="5">
    <source>
        <dbReference type="PROSITE-ProRule" id="PRU00283"/>
    </source>
</evidence>
<dbReference type="GO" id="GO:0005524">
    <property type="term" value="F:ATP binding"/>
    <property type="evidence" value="ECO:0007669"/>
    <property type="project" value="InterPro"/>
</dbReference>
<feature type="compositionally biased region" description="Basic and acidic residues" evidence="6">
    <location>
        <begin position="136"/>
        <end position="148"/>
    </location>
</feature>
<dbReference type="GO" id="GO:0005876">
    <property type="term" value="C:spindle microtubule"/>
    <property type="evidence" value="ECO:0007669"/>
    <property type="project" value="TreeGrafter"/>
</dbReference>
<dbReference type="Proteomes" id="UP001176517">
    <property type="component" value="Unassembled WGS sequence"/>
</dbReference>
<evidence type="ECO:0000256" key="4">
    <source>
        <dbReference type="ARBA" id="ARBA00023212"/>
    </source>
</evidence>
<name>A0AAN6JRA0_9BASI</name>
<evidence type="ECO:0000256" key="1">
    <source>
        <dbReference type="ARBA" id="ARBA00004245"/>
    </source>
</evidence>
<feature type="domain" description="Kinesin motor" evidence="7">
    <location>
        <begin position="1"/>
        <end position="17"/>
    </location>
</feature>
<comment type="subcellular location">
    <subcellularLocation>
        <location evidence="1">Cytoplasm</location>
        <location evidence="1">Cytoskeleton</location>
    </subcellularLocation>
</comment>
<keyword evidence="3" id="KW-0505">Motor protein</keyword>
<feature type="region of interest" description="Disordered" evidence="6">
    <location>
        <begin position="637"/>
        <end position="659"/>
    </location>
</feature>
<evidence type="ECO:0000313" key="9">
    <source>
        <dbReference type="Proteomes" id="UP001176517"/>
    </source>
</evidence>
<reference evidence="8" key="1">
    <citation type="journal article" date="2023" name="PhytoFront">
        <title>Draft Genome Resources of Seven Strains of Tilletia horrida, Causal Agent of Kernel Smut of Rice.</title>
        <authorList>
            <person name="Khanal S."/>
            <person name="Antony Babu S."/>
            <person name="Zhou X.G."/>
        </authorList>
    </citation>
    <scope>NUCLEOTIDE SEQUENCE</scope>
    <source>
        <strain evidence="8">TX6</strain>
    </source>
</reference>
<protein>
    <submittedName>
        <fullName evidence="8">Kinesin- motor protein</fullName>
    </submittedName>
</protein>
<evidence type="ECO:0000259" key="7">
    <source>
        <dbReference type="PROSITE" id="PS50067"/>
    </source>
</evidence>
<dbReference type="GO" id="GO:0008574">
    <property type="term" value="F:plus-end-directed microtubule motor activity"/>
    <property type="evidence" value="ECO:0007669"/>
    <property type="project" value="TreeGrafter"/>
</dbReference>
<sequence length="690" mass="76879">MDETLSTLEYATRARSIQTRPELNARTTRTALLSEYIAENLRLREDLKVTRSRNGVYLSPEQMQKMDQDYANAVTEKDKIKAQYDLAKSENQSVQEQLEQNSAVLARKEEEARAAKAEVERLRKLNSNLQSDLDEAVERRKEAEEQRRSYQRNGQTLNHVAEGFKGLMKQGVEELDQLHNVIEKGVADAKVNCDLIDRMGTAIQESMTTIGAQTRTFKAAQDQFATDLVSMLQRTWTEQEKAGKVALTELLGEMDELRDKLLGIAHQQGEIRDDGARIAAELTSIKKAITQASKKRHHELKASIESILTGVSSQLQEFDRETTSSVVNATQIAEEMSKDVASLVDGAKDQLSTFQTQVIARIQEERRMLDVERTQLNEVRAQERMRAKAAHDAFVANLQQAAQHYTQASLESYERLAAETETSLANRDDMLKQTEQHQEAFVQPLQQQLAAMGDCGGGSMEQVLTSLQTVESNSAKLNSGVDQVFQDFRARTLEPSDRQVAADCKQMEAEITNTADFAVRTATSSAKALTELALEMQTDIETIRVYGKSSLSTATDAIKELTDSVSKQTRSQSNDCIQYAHDWDTRSRSLLAETTKLSAARTHAQGIPVRRKYLFPETWETIPQVSPTSQFPNYTFSVQGLPQPPAAGPSLSTPRATGGWDGEFLVPALPVTPRRRAGRKTGVGLTPSAF</sequence>
<keyword evidence="4" id="KW-0206">Cytoskeleton</keyword>
<comment type="caution">
    <text evidence="8">The sequence shown here is derived from an EMBL/GenBank/DDBJ whole genome shotgun (WGS) entry which is preliminary data.</text>
</comment>
<dbReference type="PANTHER" id="PTHR47970">
    <property type="entry name" value="KINESIN-LIKE PROTEIN KIF11"/>
    <property type="match status" value="1"/>
</dbReference>
<evidence type="ECO:0000256" key="6">
    <source>
        <dbReference type="SAM" id="MobiDB-lite"/>
    </source>
</evidence>
<accession>A0AAN6JRA0</accession>
<dbReference type="InterPro" id="IPR047149">
    <property type="entry name" value="KIF11-like"/>
</dbReference>
<gene>
    <name evidence="8" type="primary">KIP1_1</name>
    <name evidence="8" type="ORF">OC846_004238</name>
</gene>
<evidence type="ECO:0000256" key="3">
    <source>
        <dbReference type="ARBA" id="ARBA00023175"/>
    </source>
</evidence>
<dbReference type="GO" id="GO:0008017">
    <property type="term" value="F:microtubule binding"/>
    <property type="evidence" value="ECO:0007669"/>
    <property type="project" value="InterPro"/>
</dbReference>
<dbReference type="AlphaFoldDB" id="A0AAN6JRA0"/>
<comment type="caution">
    <text evidence="5">Lacks conserved residue(s) required for the propagation of feature annotation.</text>
</comment>
<keyword evidence="2" id="KW-0963">Cytoplasm</keyword>